<keyword evidence="3" id="KW-1185">Reference proteome</keyword>
<gene>
    <name evidence="2" type="ORF">ABC974_04010</name>
</gene>
<dbReference type="EMBL" id="JBDIME010000002">
    <property type="protein sequence ID" value="MEN2788780.1"/>
    <property type="molecule type" value="Genomic_DNA"/>
</dbReference>
<evidence type="ECO:0000256" key="1">
    <source>
        <dbReference type="SAM" id="SignalP"/>
    </source>
</evidence>
<dbReference type="RefSeq" id="WP_343890791.1">
    <property type="nucleotide sequence ID" value="NZ_BAAAEH010000035.1"/>
</dbReference>
<evidence type="ECO:0000313" key="3">
    <source>
        <dbReference type="Proteomes" id="UP001419910"/>
    </source>
</evidence>
<proteinExistence type="predicted"/>
<organism evidence="2 3">
    <name type="scientific">Sphingomonas oligophenolica</name>
    <dbReference type="NCBI Taxonomy" id="301154"/>
    <lineage>
        <taxon>Bacteria</taxon>
        <taxon>Pseudomonadati</taxon>
        <taxon>Pseudomonadota</taxon>
        <taxon>Alphaproteobacteria</taxon>
        <taxon>Sphingomonadales</taxon>
        <taxon>Sphingomonadaceae</taxon>
        <taxon>Sphingomonas</taxon>
    </lineage>
</organism>
<accession>A0ABU9XZ12</accession>
<protein>
    <submittedName>
        <fullName evidence="2">TraB/GumN family protein</fullName>
    </submittedName>
</protein>
<comment type="caution">
    <text evidence="2">The sequence shown here is derived from an EMBL/GenBank/DDBJ whole genome shotgun (WGS) entry which is preliminary data.</text>
</comment>
<dbReference type="InterPro" id="IPR002816">
    <property type="entry name" value="TraB/PrgY/GumN_fam"/>
</dbReference>
<dbReference type="Pfam" id="PF01963">
    <property type="entry name" value="TraB_PrgY_gumN"/>
    <property type="match status" value="1"/>
</dbReference>
<evidence type="ECO:0000313" key="2">
    <source>
        <dbReference type="EMBL" id="MEN2788780.1"/>
    </source>
</evidence>
<sequence length="298" mass="32325">MKKFGKLIAPLALLLTSPACAQNAPAPVVRDADPALWVVKDADTTIYLFGTIHVLQPGMKWFDGGVKKAFDSSDQVVLEILTPDAETMQAIVKEKGFAHDGKALTERLPADKRAAYGKALASLGLPATAFDPLEPWFAATNLELIPLQKLGYDLSNGPEQIITKASNAAGKKLTALETAQQQLGFFDGLSMPAQIAFLSSTVDEMPTLEHSVTEMVDDWAKGDPDALGKLLNDDLTSSPEIEKVLLVDRNKNWAEWIDQRMKQPGVVFMAVGAGHLAGKNSVLVQLKAHHLTARRVKY</sequence>
<feature type="signal peptide" evidence="1">
    <location>
        <begin position="1"/>
        <end position="21"/>
    </location>
</feature>
<feature type="chain" id="PRO_5047221686" evidence="1">
    <location>
        <begin position="22"/>
        <end position="298"/>
    </location>
</feature>
<dbReference type="InterPro" id="IPR047111">
    <property type="entry name" value="YbaP-like"/>
</dbReference>
<keyword evidence="1" id="KW-0732">Signal</keyword>
<dbReference type="PANTHER" id="PTHR40590">
    <property type="entry name" value="CYTOPLASMIC PROTEIN-RELATED"/>
    <property type="match status" value="1"/>
</dbReference>
<name>A0ABU9XZ12_9SPHN</name>
<dbReference type="PANTHER" id="PTHR40590:SF1">
    <property type="entry name" value="CYTOPLASMIC PROTEIN"/>
    <property type="match status" value="1"/>
</dbReference>
<reference evidence="2 3" key="1">
    <citation type="submission" date="2024-05" db="EMBL/GenBank/DDBJ databases">
        <authorList>
            <person name="Liu Q."/>
            <person name="Xin Y.-H."/>
        </authorList>
    </citation>
    <scope>NUCLEOTIDE SEQUENCE [LARGE SCALE GENOMIC DNA]</scope>
    <source>
        <strain evidence="2 3">CGMCC 1.10181</strain>
    </source>
</reference>
<dbReference type="Proteomes" id="UP001419910">
    <property type="component" value="Unassembled WGS sequence"/>
</dbReference>
<dbReference type="CDD" id="cd14789">
    <property type="entry name" value="Tiki"/>
    <property type="match status" value="1"/>
</dbReference>